<dbReference type="Proteomes" id="UP001230504">
    <property type="component" value="Unassembled WGS sequence"/>
</dbReference>
<comment type="caution">
    <text evidence="1">The sequence shown here is derived from an EMBL/GenBank/DDBJ whole genome shotgun (WGS) entry which is preliminary data.</text>
</comment>
<proteinExistence type="predicted"/>
<gene>
    <name evidence="1" type="ORF">LY79DRAFT_215182</name>
</gene>
<dbReference type="RefSeq" id="XP_060414091.1">
    <property type="nucleotide sequence ID" value="XM_060551566.1"/>
</dbReference>
<accession>A0AAD8PYT8</accession>
<dbReference type="EMBL" id="JAHLJV010000030">
    <property type="protein sequence ID" value="KAK1590609.1"/>
    <property type="molecule type" value="Genomic_DNA"/>
</dbReference>
<evidence type="ECO:0000313" key="1">
    <source>
        <dbReference type="EMBL" id="KAK1590609.1"/>
    </source>
</evidence>
<dbReference type="GeneID" id="85435806"/>
<organism evidence="1 2">
    <name type="scientific">Colletotrichum navitas</name>
    <dbReference type="NCBI Taxonomy" id="681940"/>
    <lineage>
        <taxon>Eukaryota</taxon>
        <taxon>Fungi</taxon>
        <taxon>Dikarya</taxon>
        <taxon>Ascomycota</taxon>
        <taxon>Pezizomycotina</taxon>
        <taxon>Sordariomycetes</taxon>
        <taxon>Hypocreomycetidae</taxon>
        <taxon>Glomerellales</taxon>
        <taxon>Glomerellaceae</taxon>
        <taxon>Colletotrichum</taxon>
        <taxon>Colletotrichum graminicola species complex</taxon>
    </lineage>
</organism>
<dbReference type="AlphaFoldDB" id="A0AAD8PYT8"/>
<protein>
    <submittedName>
        <fullName evidence="1">Uncharacterized protein</fullName>
    </submittedName>
</protein>
<name>A0AAD8PYT8_9PEZI</name>
<sequence>MKVGQASSFNRTQPSASSSGLSTLIYRTSQVSRLLCGIWEQRIPMTEMGQIHRVLAITIRARGYLEDNAHKTQFLGSKSTLPANLALLGTIARFSRQSAKLHCIEDGALSVHLTNLLPRLGPANPGLNVNVCSFNDFKFDSAIDADARVVVYRVPLQCLILF</sequence>
<evidence type="ECO:0000313" key="2">
    <source>
        <dbReference type="Proteomes" id="UP001230504"/>
    </source>
</evidence>
<keyword evidence="2" id="KW-1185">Reference proteome</keyword>
<reference evidence="1" key="1">
    <citation type="submission" date="2021-06" db="EMBL/GenBank/DDBJ databases">
        <title>Comparative genomics, transcriptomics and evolutionary studies reveal genomic signatures of adaptation to plant cell wall in hemibiotrophic fungi.</title>
        <authorList>
            <consortium name="DOE Joint Genome Institute"/>
            <person name="Baroncelli R."/>
            <person name="Diaz J.F."/>
            <person name="Benocci T."/>
            <person name="Peng M."/>
            <person name="Battaglia E."/>
            <person name="Haridas S."/>
            <person name="Andreopoulos W."/>
            <person name="Labutti K."/>
            <person name="Pangilinan J."/>
            <person name="Floch G.L."/>
            <person name="Makela M.R."/>
            <person name="Henrissat B."/>
            <person name="Grigoriev I.V."/>
            <person name="Crouch J.A."/>
            <person name="De Vries R.P."/>
            <person name="Sukno S.A."/>
            <person name="Thon M.R."/>
        </authorList>
    </citation>
    <scope>NUCLEOTIDE SEQUENCE</scope>
    <source>
        <strain evidence="1">CBS 125086</strain>
    </source>
</reference>